<evidence type="ECO:0000256" key="1">
    <source>
        <dbReference type="ARBA" id="ARBA00022490"/>
    </source>
</evidence>
<dbReference type="Gene3D" id="1.10.8.60">
    <property type="match status" value="1"/>
</dbReference>
<dbReference type="EMBL" id="JAGQLI010000089">
    <property type="protein sequence ID" value="MCA9379125.1"/>
    <property type="molecule type" value="Genomic_DNA"/>
</dbReference>
<feature type="binding site" evidence="9">
    <location>
        <position position="29"/>
    </location>
    <ligand>
        <name>ATP</name>
        <dbReference type="ChEBI" id="CHEBI:30616"/>
    </ligand>
</feature>
<dbReference type="AlphaFoldDB" id="A0A955I587"/>
<keyword evidence="1 9" id="KW-0963">Cytoplasm</keyword>
<dbReference type="SUPFAM" id="SSF46785">
    <property type="entry name" value="Winged helix' DNA-binding domain"/>
    <property type="match status" value="1"/>
</dbReference>
<evidence type="ECO:0000313" key="13">
    <source>
        <dbReference type="Proteomes" id="UP000760819"/>
    </source>
</evidence>
<dbReference type="InterPro" id="IPR041445">
    <property type="entry name" value="AAA_lid_4"/>
</dbReference>
<dbReference type="Proteomes" id="UP000760819">
    <property type="component" value="Unassembled WGS sequence"/>
</dbReference>
<dbReference type="InterPro" id="IPR003593">
    <property type="entry name" value="AAA+_ATPase"/>
</dbReference>
<comment type="subunit">
    <text evidence="9">Homohexamer. Forms an RuvA(8)-RuvB(12)-Holliday junction (HJ) complex. HJ DNA is sandwiched between 2 RuvA tetramers; dsDNA enters through RuvA and exits via RuvB. An RuvB hexamer assembles on each DNA strand where it exits the tetramer. Each RuvB hexamer is contacted by two RuvA subunits (via domain III) on 2 adjacent RuvB subunits; this complex drives branch migration. In the full resolvosome a probable DNA-RuvA(4)-RuvB(12)-RuvC(2) complex forms which resolves the HJ.</text>
</comment>
<feature type="binding site" evidence="9">
    <location>
        <position position="76"/>
    </location>
    <ligand>
        <name>ATP</name>
        <dbReference type="ChEBI" id="CHEBI:30616"/>
    </ligand>
</feature>
<feature type="binding site" evidence="9">
    <location>
        <position position="75"/>
    </location>
    <ligand>
        <name>Mg(2+)</name>
        <dbReference type="ChEBI" id="CHEBI:18420"/>
    </ligand>
</feature>
<dbReference type="GO" id="GO:0005737">
    <property type="term" value="C:cytoplasm"/>
    <property type="evidence" value="ECO:0007669"/>
    <property type="project" value="UniProtKB-SubCell"/>
</dbReference>
<evidence type="ECO:0000256" key="3">
    <source>
        <dbReference type="ARBA" id="ARBA00022763"/>
    </source>
</evidence>
<dbReference type="PANTHER" id="PTHR42848">
    <property type="match status" value="1"/>
</dbReference>
<feature type="binding site" evidence="9">
    <location>
        <position position="227"/>
    </location>
    <ligand>
        <name>ATP</name>
        <dbReference type="ChEBI" id="CHEBI:30616"/>
    </ligand>
</feature>
<evidence type="ECO:0000256" key="2">
    <source>
        <dbReference type="ARBA" id="ARBA00022741"/>
    </source>
</evidence>
<comment type="catalytic activity">
    <reaction evidence="9">
        <text>ATP + H2O = ADP + phosphate + H(+)</text>
        <dbReference type="Rhea" id="RHEA:13065"/>
        <dbReference type="ChEBI" id="CHEBI:15377"/>
        <dbReference type="ChEBI" id="CHEBI:15378"/>
        <dbReference type="ChEBI" id="CHEBI:30616"/>
        <dbReference type="ChEBI" id="CHEBI:43474"/>
        <dbReference type="ChEBI" id="CHEBI:456216"/>
    </reaction>
</comment>
<evidence type="ECO:0000256" key="10">
    <source>
        <dbReference type="SAM" id="MobiDB-lite"/>
    </source>
</evidence>
<dbReference type="PANTHER" id="PTHR42848:SF1">
    <property type="entry name" value="HOLLIDAY JUNCTION BRANCH MIGRATION COMPLEX SUBUNIT RUVB"/>
    <property type="match status" value="1"/>
</dbReference>
<reference evidence="12" key="1">
    <citation type="submission" date="2020-04" db="EMBL/GenBank/DDBJ databases">
        <authorList>
            <person name="Zhang T."/>
        </authorList>
    </citation>
    <scope>NUCLEOTIDE SEQUENCE</scope>
    <source>
        <strain evidence="12">HKST-UBA12</strain>
    </source>
</reference>
<evidence type="ECO:0000256" key="6">
    <source>
        <dbReference type="ARBA" id="ARBA00023125"/>
    </source>
</evidence>
<dbReference type="GO" id="GO:0000400">
    <property type="term" value="F:four-way junction DNA binding"/>
    <property type="evidence" value="ECO:0007669"/>
    <property type="project" value="UniProtKB-UniRule"/>
</dbReference>
<keyword evidence="4 9" id="KW-0378">Hydrolase</keyword>
<dbReference type="InterPro" id="IPR008824">
    <property type="entry name" value="RuvB-like_N"/>
</dbReference>
<feature type="binding site" evidence="9">
    <location>
        <position position="324"/>
    </location>
    <ligand>
        <name>DNA</name>
        <dbReference type="ChEBI" id="CHEBI:16991"/>
    </ligand>
</feature>
<comment type="similarity">
    <text evidence="9">Belongs to the RuvB family.</text>
</comment>
<name>A0A955I587_9BACT</name>
<dbReference type="Gene3D" id="1.10.10.10">
    <property type="entry name" value="Winged helix-like DNA-binding domain superfamily/Winged helix DNA-binding domain"/>
    <property type="match status" value="1"/>
</dbReference>
<dbReference type="GO" id="GO:0006281">
    <property type="term" value="P:DNA repair"/>
    <property type="evidence" value="ECO:0007669"/>
    <property type="project" value="UniProtKB-UniRule"/>
</dbReference>
<comment type="caution">
    <text evidence="9">Lacks conserved residue(s) required for the propagation of feature annotation.</text>
</comment>
<feature type="compositionally biased region" description="Polar residues" evidence="10">
    <location>
        <begin position="1"/>
        <end position="19"/>
    </location>
</feature>
<feature type="region of interest" description="Small ATPAse domain (RuvB-S)" evidence="9">
    <location>
        <begin position="191"/>
        <end position="261"/>
    </location>
</feature>
<comment type="caution">
    <text evidence="12">The sequence shown here is derived from an EMBL/GenBank/DDBJ whole genome shotgun (WGS) entry which is preliminary data.</text>
</comment>
<dbReference type="SMART" id="SM00382">
    <property type="entry name" value="AAA"/>
    <property type="match status" value="1"/>
</dbReference>
<evidence type="ECO:0000256" key="7">
    <source>
        <dbReference type="ARBA" id="ARBA00023172"/>
    </source>
</evidence>
<comment type="domain">
    <text evidence="9">Has 3 domains, the large (RuvB-L) and small ATPase (RuvB-S) domains and the C-terminal head (RuvB-H) domain. The head domain binds DNA, while the ATPase domains jointly bind ATP, ADP or are empty depending on the state of the subunit in the translocation cycle. During a single DNA translocation step the structure of each domain remains the same, but their relative positions change.</text>
</comment>
<dbReference type="InterPro" id="IPR004605">
    <property type="entry name" value="DNA_helicase_Holl-junc_RuvB"/>
</dbReference>
<comment type="function">
    <text evidence="9">The RuvA-RuvB-RuvC complex processes Holliday junction (HJ) DNA during genetic recombination and DNA repair, while the RuvA-RuvB complex plays an important role in the rescue of blocked DNA replication forks via replication fork reversal (RFR). RuvA specifically binds to HJ cruciform DNA, conferring on it an open structure. The RuvB hexamer acts as an ATP-dependent pump, pulling dsDNA into and through the RuvAB complex. RuvB forms 2 homohexamers on either side of HJ DNA bound by 1 or 2 RuvA tetramers; 4 subunits per hexamer contact DNA at a time. Coordinated motions by a converter formed by DNA-disengaged RuvB subunits stimulates ATP hydrolysis and nucleotide exchange. Immobilization of the converter enables RuvB to convert the ATP-contained energy into a lever motion, pulling 2 nucleotides of DNA out of the RuvA tetramer per ATP hydrolyzed, thus driving DNA branch migration. The RuvB motors rotate together with the DNA substrate, which together with the progressing nucleotide cycle form the mechanistic basis for DNA recombination by continuous HJ branch migration. Branch migration allows RuvC to scan DNA until it finds its consensus sequence, where it cleaves and resolves cruciform DNA.</text>
</comment>
<keyword evidence="6 9" id="KW-0238">DNA-binding</keyword>
<evidence type="ECO:0000256" key="8">
    <source>
        <dbReference type="ARBA" id="ARBA00023204"/>
    </source>
</evidence>
<feature type="region of interest" description="Head domain (RuvB-H)" evidence="9">
    <location>
        <begin position="264"/>
        <end position="342"/>
    </location>
</feature>
<dbReference type="Pfam" id="PF05491">
    <property type="entry name" value="WHD_RuvB"/>
    <property type="match status" value="1"/>
</dbReference>
<keyword evidence="5 9" id="KW-0067">ATP-binding</keyword>
<keyword evidence="3 9" id="KW-0227">DNA damage</keyword>
<dbReference type="NCBIfam" id="TIGR00635">
    <property type="entry name" value="ruvB"/>
    <property type="match status" value="1"/>
</dbReference>
<evidence type="ECO:0000313" key="12">
    <source>
        <dbReference type="EMBL" id="MCA9379125.1"/>
    </source>
</evidence>
<feature type="binding site" evidence="9">
    <location>
        <position position="71"/>
    </location>
    <ligand>
        <name>ATP</name>
        <dbReference type="ChEBI" id="CHEBI:30616"/>
    </ligand>
</feature>
<proteinExistence type="inferred from homology"/>
<evidence type="ECO:0000256" key="5">
    <source>
        <dbReference type="ARBA" id="ARBA00022840"/>
    </source>
</evidence>
<feature type="binding site" evidence="9">
    <location>
        <position position="75"/>
    </location>
    <ligand>
        <name>ATP</name>
        <dbReference type="ChEBI" id="CHEBI:30616"/>
    </ligand>
</feature>
<feature type="region of interest" description="Disordered" evidence="10">
    <location>
        <begin position="1"/>
        <end position="30"/>
    </location>
</feature>
<dbReference type="HAMAP" id="MF_00016">
    <property type="entry name" value="DNA_HJ_migration_RuvB"/>
    <property type="match status" value="1"/>
</dbReference>
<accession>A0A955I587</accession>
<dbReference type="Pfam" id="PF17864">
    <property type="entry name" value="AAA_lid_4"/>
    <property type="match status" value="1"/>
</dbReference>
<dbReference type="SUPFAM" id="SSF52540">
    <property type="entry name" value="P-loop containing nucleoside triphosphate hydrolases"/>
    <property type="match status" value="1"/>
</dbReference>
<evidence type="ECO:0000256" key="9">
    <source>
        <dbReference type="HAMAP-Rule" id="MF_00016"/>
    </source>
</evidence>
<feature type="binding site" evidence="9">
    <location>
        <position position="30"/>
    </location>
    <ligand>
        <name>ATP</name>
        <dbReference type="ChEBI" id="CHEBI:30616"/>
    </ligand>
</feature>
<feature type="binding site" evidence="9">
    <location>
        <position position="180"/>
    </location>
    <ligand>
        <name>ATP</name>
        <dbReference type="ChEBI" id="CHEBI:30616"/>
    </ligand>
</feature>
<dbReference type="GO" id="GO:0009378">
    <property type="term" value="F:four-way junction helicase activity"/>
    <property type="evidence" value="ECO:0007669"/>
    <property type="project" value="InterPro"/>
</dbReference>
<keyword evidence="2 9" id="KW-0547">Nucleotide-binding</keyword>
<organism evidence="12 13">
    <name type="scientific">Candidatus Dojkabacteria bacterium</name>
    <dbReference type="NCBI Taxonomy" id="2099670"/>
    <lineage>
        <taxon>Bacteria</taxon>
        <taxon>Candidatus Dojkabacteria</taxon>
    </lineage>
</organism>
<dbReference type="NCBIfam" id="NF000868">
    <property type="entry name" value="PRK00080.1"/>
    <property type="match status" value="1"/>
</dbReference>
<dbReference type="Gene3D" id="3.40.50.300">
    <property type="entry name" value="P-loop containing nucleotide triphosphate hydrolases"/>
    <property type="match status" value="1"/>
</dbReference>
<dbReference type="Pfam" id="PF05496">
    <property type="entry name" value="RuvB_N"/>
    <property type="match status" value="1"/>
</dbReference>
<feature type="domain" description="AAA+ ATPase" evidence="11">
    <location>
        <begin position="60"/>
        <end position="194"/>
    </location>
</feature>
<dbReference type="InterPro" id="IPR008823">
    <property type="entry name" value="RuvB_wg_C"/>
</dbReference>
<reference evidence="12" key="2">
    <citation type="journal article" date="2021" name="Microbiome">
        <title>Successional dynamics and alternative stable states in a saline activated sludge microbial community over 9 years.</title>
        <authorList>
            <person name="Wang Y."/>
            <person name="Ye J."/>
            <person name="Ju F."/>
            <person name="Liu L."/>
            <person name="Boyd J.A."/>
            <person name="Deng Y."/>
            <person name="Parks D.H."/>
            <person name="Jiang X."/>
            <person name="Yin X."/>
            <person name="Woodcroft B.J."/>
            <person name="Tyson G.W."/>
            <person name="Hugenholtz P."/>
            <person name="Polz M.F."/>
            <person name="Zhang T."/>
        </authorList>
    </citation>
    <scope>NUCLEOTIDE SEQUENCE</scope>
    <source>
        <strain evidence="12">HKST-UBA12</strain>
    </source>
</reference>
<keyword evidence="7 9" id="KW-0233">DNA recombination</keyword>
<dbReference type="GO" id="GO:0016787">
    <property type="term" value="F:hydrolase activity"/>
    <property type="evidence" value="ECO:0007669"/>
    <property type="project" value="UniProtKB-KW"/>
</dbReference>
<dbReference type="GO" id="GO:0005524">
    <property type="term" value="F:ATP binding"/>
    <property type="evidence" value="ECO:0007669"/>
    <property type="project" value="UniProtKB-UniRule"/>
</dbReference>
<dbReference type="InterPro" id="IPR027417">
    <property type="entry name" value="P-loop_NTPase"/>
</dbReference>
<comment type="subcellular location">
    <subcellularLocation>
        <location evidence="9">Cytoplasm</location>
    </subcellularLocation>
</comment>
<dbReference type="EC" id="3.6.4.-" evidence="9"/>
<protein>
    <recommendedName>
        <fullName evidence="9">Holliday junction branch migration complex subunit RuvB</fullName>
        <ecNumber evidence="9">3.6.4.-</ecNumber>
    </recommendedName>
</protein>
<dbReference type="GO" id="GO:0006310">
    <property type="term" value="P:DNA recombination"/>
    <property type="evidence" value="ECO:0007669"/>
    <property type="project" value="UniProtKB-UniRule"/>
</dbReference>
<feature type="binding site" evidence="9">
    <location>
        <position position="319"/>
    </location>
    <ligand>
        <name>DNA</name>
        <dbReference type="ChEBI" id="CHEBI:16991"/>
    </ligand>
</feature>
<dbReference type="GO" id="GO:0048476">
    <property type="term" value="C:Holliday junction resolvase complex"/>
    <property type="evidence" value="ECO:0007669"/>
    <property type="project" value="UniProtKB-UniRule"/>
</dbReference>
<feature type="binding site" evidence="9">
    <location>
        <position position="190"/>
    </location>
    <ligand>
        <name>ATP</name>
        <dbReference type="ChEBI" id="CHEBI:30616"/>
    </ligand>
</feature>
<dbReference type="InterPro" id="IPR036390">
    <property type="entry name" value="WH_DNA-bd_sf"/>
</dbReference>
<sequence length="342" mass="38021">MSNSSNVDSHRIVSSSLLSDSEEQVENNLRPDNFTEVIGRKREKDNLQVMIQSALQRDAALDHILFHGPPGLGKTSLAMVVAKEMGVPFHITTGPAINKAGDLASILTTLEDRSILFIDEIHRLRHAVEEILYPAMEDRAIDLVIGKGPSAKTLRLDLPQFTIVGATTKMSMLSAPLRDRFGVDFRLDFYDNGELEEIVQQKARKMELQIEPAAAAEIASRARMTARIAVRILKRVRDLAVVSGKDVIDTEHVMQALEMLDIDSEGLDMVDRKILHSIYYKFANKPVGLNTLAASISEEPATVEDVYEPFLLRKGLLERTPRGRALTASGIEYMLNFASEVL</sequence>
<dbReference type="CDD" id="cd00009">
    <property type="entry name" value="AAA"/>
    <property type="match status" value="1"/>
</dbReference>
<evidence type="ECO:0000256" key="4">
    <source>
        <dbReference type="ARBA" id="ARBA00022801"/>
    </source>
</evidence>
<gene>
    <name evidence="9 12" type="primary">ruvB</name>
    <name evidence="12" type="ORF">KC640_01730</name>
</gene>
<evidence type="ECO:0000259" key="11">
    <source>
        <dbReference type="SMART" id="SM00382"/>
    </source>
</evidence>
<feature type="binding site" evidence="9">
    <location>
        <position position="74"/>
    </location>
    <ligand>
        <name>ATP</name>
        <dbReference type="ChEBI" id="CHEBI:30616"/>
    </ligand>
</feature>
<dbReference type="InterPro" id="IPR036388">
    <property type="entry name" value="WH-like_DNA-bd_sf"/>
</dbReference>
<keyword evidence="12" id="KW-0347">Helicase</keyword>
<keyword evidence="8 9" id="KW-0234">DNA repair</keyword>